<proteinExistence type="predicted"/>
<name>A0A8S1J0Y5_9CHLO</name>
<dbReference type="PANTHER" id="PTHR47439:SF1">
    <property type="entry name" value="ACID PHOSPHATASE"/>
    <property type="match status" value="1"/>
</dbReference>
<organism evidence="2 3">
    <name type="scientific">Ostreobium quekettii</name>
    <dbReference type="NCBI Taxonomy" id="121088"/>
    <lineage>
        <taxon>Eukaryota</taxon>
        <taxon>Viridiplantae</taxon>
        <taxon>Chlorophyta</taxon>
        <taxon>core chlorophytes</taxon>
        <taxon>Ulvophyceae</taxon>
        <taxon>TCBD clade</taxon>
        <taxon>Bryopsidales</taxon>
        <taxon>Ostreobineae</taxon>
        <taxon>Ostreobiaceae</taxon>
        <taxon>Ostreobium</taxon>
    </lineage>
</organism>
<gene>
    <name evidence="2" type="ORF">OSTQU699_LOCUS4821</name>
</gene>
<evidence type="ECO:0000313" key="3">
    <source>
        <dbReference type="Proteomes" id="UP000708148"/>
    </source>
</evidence>
<feature type="domain" description="Phosphotyrosine protein phosphatase I" evidence="1">
    <location>
        <begin position="5"/>
        <end position="103"/>
    </location>
</feature>
<dbReference type="Gene3D" id="3.40.50.2300">
    <property type="match status" value="1"/>
</dbReference>
<keyword evidence="3" id="KW-1185">Reference proteome</keyword>
<dbReference type="OrthoDB" id="3388at2759"/>
<dbReference type="InterPro" id="IPR023485">
    <property type="entry name" value="Ptyr_pPase"/>
</dbReference>
<dbReference type="SUPFAM" id="SSF52788">
    <property type="entry name" value="Phosphotyrosine protein phosphatases I"/>
    <property type="match status" value="1"/>
</dbReference>
<dbReference type="InterPro" id="IPR052995">
    <property type="entry name" value="LMW-PTP"/>
</dbReference>
<reference evidence="2" key="1">
    <citation type="submission" date="2020-12" db="EMBL/GenBank/DDBJ databases">
        <authorList>
            <person name="Iha C."/>
        </authorList>
    </citation>
    <scope>NUCLEOTIDE SEQUENCE</scope>
</reference>
<dbReference type="InterPro" id="IPR036196">
    <property type="entry name" value="Ptyr_pPase_sf"/>
</dbReference>
<dbReference type="Proteomes" id="UP000708148">
    <property type="component" value="Unassembled WGS sequence"/>
</dbReference>
<protein>
    <recommendedName>
        <fullName evidence="1">Phosphotyrosine protein phosphatase I domain-containing protein</fullName>
    </recommendedName>
</protein>
<sequence length="110" mass="12748">MTIAAQRRGITLTSRSRPLKPEDFHRFEYIICMDEKNADDVQIAADYWSAKHPIPADLRSRVKMMTTFCKKFKRDAVPDPYFGGSKGFEIVLDLLQDSCEGLLSYIERER</sequence>
<comment type="caution">
    <text evidence="2">The sequence shown here is derived from an EMBL/GenBank/DDBJ whole genome shotgun (WGS) entry which is preliminary data.</text>
</comment>
<dbReference type="AlphaFoldDB" id="A0A8S1J0Y5"/>
<evidence type="ECO:0000259" key="1">
    <source>
        <dbReference type="Pfam" id="PF01451"/>
    </source>
</evidence>
<dbReference type="Pfam" id="PF01451">
    <property type="entry name" value="LMWPc"/>
    <property type="match status" value="1"/>
</dbReference>
<evidence type="ECO:0000313" key="2">
    <source>
        <dbReference type="EMBL" id="CAD7699462.1"/>
    </source>
</evidence>
<dbReference type="PANTHER" id="PTHR47439">
    <property type="entry name" value="LOW MOLECULAR WEIGHT PHOSPHOTYROSINE PROTEIN PHOSPHATASE-RELATED"/>
    <property type="match status" value="1"/>
</dbReference>
<accession>A0A8S1J0Y5</accession>
<dbReference type="EMBL" id="CAJHUC010001024">
    <property type="protein sequence ID" value="CAD7699462.1"/>
    <property type="molecule type" value="Genomic_DNA"/>
</dbReference>